<evidence type="ECO:0000256" key="5">
    <source>
        <dbReference type="ARBA" id="ARBA00023136"/>
    </source>
</evidence>
<dbReference type="EMBL" id="JAGGNH010000004">
    <property type="protein sequence ID" value="KAJ0975765.1"/>
    <property type="molecule type" value="Genomic_DNA"/>
</dbReference>
<dbReference type="GO" id="GO:0005384">
    <property type="term" value="F:manganese ion transmembrane transporter activity"/>
    <property type="evidence" value="ECO:0007669"/>
    <property type="project" value="TreeGrafter"/>
</dbReference>
<dbReference type="AlphaFoldDB" id="A0A9D5HGN0"/>
<gene>
    <name evidence="7" type="ORF">J5N97_017730</name>
</gene>
<keyword evidence="5 6" id="KW-0472">Membrane</keyword>
<sequence length="180" mass="20148">MVIRPHEEVILYRDTRVELKAFEIDNKLTSRRSIEHLLQAFGAHNKKGWKNLFAYMGPGFLVSIAYIDPGNFETDLQSGAQYKYELHVLLLSFSHLQPGWGVMTGKHLAEHCRAEYPRVPNFILWILAEIAVVACDIPEGLEYSDASTIATIWVAFLINVSVISVSGAVCSAANLDQKIS</sequence>
<evidence type="ECO:0000256" key="3">
    <source>
        <dbReference type="ARBA" id="ARBA00022692"/>
    </source>
</evidence>
<protein>
    <submittedName>
        <fullName evidence="7">Uncharacterized protein</fullName>
    </submittedName>
</protein>
<evidence type="ECO:0000313" key="8">
    <source>
        <dbReference type="Proteomes" id="UP001085076"/>
    </source>
</evidence>
<comment type="similarity">
    <text evidence="2">Belongs to the NRAMP (TC 2.A.55) family.</text>
</comment>
<keyword evidence="8" id="KW-1185">Reference proteome</keyword>
<reference evidence="7" key="2">
    <citation type="journal article" date="2022" name="Hortic Res">
        <title>The genome of Dioscorea zingiberensis sheds light on the biosynthesis, origin and evolution of the medicinally important diosgenin saponins.</title>
        <authorList>
            <person name="Li Y."/>
            <person name="Tan C."/>
            <person name="Li Z."/>
            <person name="Guo J."/>
            <person name="Li S."/>
            <person name="Chen X."/>
            <person name="Wang C."/>
            <person name="Dai X."/>
            <person name="Yang H."/>
            <person name="Song W."/>
            <person name="Hou L."/>
            <person name="Xu J."/>
            <person name="Tong Z."/>
            <person name="Xu A."/>
            <person name="Yuan X."/>
            <person name="Wang W."/>
            <person name="Yang Q."/>
            <person name="Chen L."/>
            <person name="Sun Z."/>
            <person name="Wang K."/>
            <person name="Pan B."/>
            <person name="Chen J."/>
            <person name="Bao Y."/>
            <person name="Liu F."/>
            <person name="Qi X."/>
            <person name="Gang D.R."/>
            <person name="Wen J."/>
            <person name="Li J."/>
        </authorList>
    </citation>
    <scope>NUCLEOTIDE SEQUENCE</scope>
    <source>
        <strain evidence="7">Dzin_1.0</strain>
    </source>
</reference>
<comment type="caution">
    <text evidence="7">The sequence shown here is derived from an EMBL/GenBank/DDBJ whole genome shotgun (WGS) entry which is preliminary data.</text>
</comment>
<dbReference type="GO" id="GO:0034755">
    <property type="term" value="P:iron ion transmembrane transport"/>
    <property type="evidence" value="ECO:0007669"/>
    <property type="project" value="TreeGrafter"/>
</dbReference>
<dbReference type="InterPro" id="IPR001046">
    <property type="entry name" value="NRAMP_fam"/>
</dbReference>
<organism evidence="7 8">
    <name type="scientific">Dioscorea zingiberensis</name>
    <dbReference type="NCBI Taxonomy" id="325984"/>
    <lineage>
        <taxon>Eukaryota</taxon>
        <taxon>Viridiplantae</taxon>
        <taxon>Streptophyta</taxon>
        <taxon>Embryophyta</taxon>
        <taxon>Tracheophyta</taxon>
        <taxon>Spermatophyta</taxon>
        <taxon>Magnoliopsida</taxon>
        <taxon>Liliopsida</taxon>
        <taxon>Dioscoreales</taxon>
        <taxon>Dioscoreaceae</taxon>
        <taxon>Dioscorea</taxon>
    </lineage>
</organism>
<comment type="subcellular location">
    <subcellularLocation>
        <location evidence="1">Membrane</location>
        <topology evidence="1">Multi-pass membrane protein</topology>
    </subcellularLocation>
</comment>
<accession>A0A9D5HGN0</accession>
<keyword evidence="3 6" id="KW-0812">Transmembrane</keyword>
<keyword evidence="4 6" id="KW-1133">Transmembrane helix</keyword>
<evidence type="ECO:0000256" key="2">
    <source>
        <dbReference type="ARBA" id="ARBA00009965"/>
    </source>
</evidence>
<dbReference type="OrthoDB" id="409173at2759"/>
<dbReference type="GO" id="GO:0005886">
    <property type="term" value="C:plasma membrane"/>
    <property type="evidence" value="ECO:0007669"/>
    <property type="project" value="TreeGrafter"/>
</dbReference>
<name>A0A9D5HGN0_9LILI</name>
<dbReference type="PANTHER" id="PTHR11706:SF54">
    <property type="entry name" value="METAL TRANSPORTER NRAMP1"/>
    <property type="match status" value="1"/>
</dbReference>
<evidence type="ECO:0000256" key="1">
    <source>
        <dbReference type="ARBA" id="ARBA00004141"/>
    </source>
</evidence>
<evidence type="ECO:0000256" key="6">
    <source>
        <dbReference type="SAM" id="Phobius"/>
    </source>
</evidence>
<dbReference type="PANTHER" id="PTHR11706">
    <property type="entry name" value="SOLUTE CARRIER PROTEIN FAMILY 11 MEMBER"/>
    <property type="match status" value="1"/>
</dbReference>
<dbReference type="Pfam" id="PF01566">
    <property type="entry name" value="Nramp"/>
    <property type="match status" value="1"/>
</dbReference>
<evidence type="ECO:0000313" key="7">
    <source>
        <dbReference type="EMBL" id="KAJ0975765.1"/>
    </source>
</evidence>
<reference evidence="7" key="1">
    <citation type="submission" date="2021-03" db="EMBL/GenBank/DDBJ databases">
        <authorList>
            <person name="Li Z."/>
            <person name="Yang C."/>
        </authorList>
    </citation>
    <scope>NUCLEOTIDE SEQUENCE</scope>
    <source>
        <strain evidence="7">Dzin_1.0</strain>
        <tissue evidence="7">Leaf</tissue>
    </source>
</reference>
<feature type="transmembrane region" description="Helical" evidence="6">
    <location>
        <begin position="152"/>
        <end position="175"/>
    </location>
</feature>
<dbReference type="Proteomes" id="UP001085076">
    <property type="component" value="Miscellaneous, Linkage group lg04"/>
</dbReference>
<evidence type="ECO:0000256" key="4">
    <source>
        <dbReference type="ARBA" id="ARBA00022989"/>
    </source>
</evidence>
<proteinExistence type="inferred from homology"/>
<dbReference type="GO" id="GO:0015086">
    <property type="term" value="F:cadmium ion transmembrane transporter activity"/>
    <property type="evidence" value="ECO:0007669"/>
    <property type="project" value="TreeGrafter"/>
</dbReference>